<name>A0AAP0R076_9ROSI</name>
<evidence type="ECO:0000256" key="1">
    <source>
        <dbReference type="SAM" id="Phobius"/>
    </source>
</evidence>
<organism evidence="2 3">
    <name type="scientific">Citrus x changshan-huyou</name>
    <dbReference type="NCBI Taxonomy" id="2935761"/>
    <lineage>
        <taxon>Eukaryota</taxon>
        <taxon>Viridiplantae</taxon>
        <taxon>Streptophyta</taxon>
        <taxon>Embryophyta</taxon>
        <taxon>Tracheophyta</taxon>
        <taxon>Spermatophyta</taxon>
        <taxon>Magnoliopsida</taxon>
        <taxon>eudicotyledons</taxon>
        <taxon>Gunneridae</taxon>
        <taxon>Pentapetalae</taxon>
        <taxon>rosids</taxon>
        <taxon>malvids</taxon>
        <taxon>Sapindales</taxon>
        <taxon>Rutaceae</taxon>
        <taxon>Aurantioideae</taxon>
        <taxon>Citrus</taxon>
    </lineage>
</organism>
<gene>
    <name evidence="2" type="ORF">WN944_009930</name>
</gene>
<keyword evidence="1" id="KW-0812">Transmembrane</keyword>
<evidence type="ECO:0000313" key="2">
    <source>
        <dbReference type="EMBL" id="KAK9221504.1"/>
    </source>
</evidence>
<dbReference type="AlphaFoldDB" id="A0AAP0R076"/>
<accession>A0AAP0R076</accession>
<keyword evidence="1" id="KW-1133">Transmembrane helix</keyword>
<feature type="transmembrane region" description="Helical" evidence="1">
    <location>
        <begin position="20"/>
        <end position="43"/>
    </location>
</feature>
<sequence length="89" mass="10186">MSSCFCFCLCVWFGEIDCPFTFVCVMVFTAIESFVNGIMSYIIDFFNGQKILLSETSHSLKNVHALSVRLNEEDSANCLKFQNNMNLMF</sequence>
<dbReference type="EMBL" id="JBCGBO010000002">
    <property type="protein sequence ID" value="KAK9221504.1"/>
    <property type="molecule type" value="Genomic_DNA"/>
</dbReference>
<comment type="caution">
    <text evidence="2">The sequence shown here is derived from an EMBL/GenBank/DDBJ whole genome shotgun (WGS) entry which is preliminary data.</text>
</comment>
<keyword evidence="3" id="KW-1185">Reference proteome</keyword>
<proteinExistence type="predicted"/>
<reference evidence="2 3" key="1">
    <citation type="submission" date="2024-05" db="EMBL/GenBank/DDBJ databases">
        <title>Haplotype-resolved chromosome-level genome assembly of Huyou (Citrus changshanensis).</title>
        <authorList>
            <person name="Miao C."/>
            <person name="Chen W."/>
            <person name="Wu Y."/>
            <person name="Wang L."/>
            <person name="Zhao S."/>
            <person name="Grierson D."/>
            <person name="Xu C."/>
            <person name="Chen K."/>
        </authorList>
    </citation>
    <scope>NUCLEOTIDE SEQUENCE [LARGE SCALE GENOMIC DNA]</scope>
    <source>
        <strain evidence="2">01-14</strain>
        <tissue evidence="2">Leaf</tissue>
    </source>
</reference>
<evidence type="ECO:0000313" key="3">
    <source>
        <dbReference type="Proteomes" id="UP001428341"/>
    </source>
</evidence>
<keyword evidence="1" id="KW-0472">Membrane</keyword>
<dbReference type="Proteomes" id="UP001428341">
    <property type="component" value="Unassembled WGS sequence"/>
</dbReference>
<protein>
    <submittedName>
        <fullName evidence="2">Uncharacterized protein</fullName>
    </submittedName>
</protein>